<dbReference type="Gene3D" id="3.30.420.10">
    <property type="entry name" value="Ribonuclease H-like superfamily/Ribonuclease H"/>
    <property type="match status" value="1"/>
</dbReference>
<dbReference type="RefSeq" id="WP_112431909.1">
    <property type="nucleotide sequence ID" value="NZ_MCIF01000002.1"/>
</dbReference>
<accession>A0A328VJ46</accession>
<name>A0A328VJ46_9CHLR</name>
<protein>
    <recommendedName>
        <fullName evidence="3">Exonuclease domain-containing protein</fullName>
    </recommendedName>
</protein>
<dbReference type="GO" id="GO:0003676">
    <property type="term" value="F:nucleic acid binding"/>
    <property type="evidence" value="ECO:0007669"/>
    <property type="project" value="InterPro"/>
</dbReference>
<keyword evidence="2" id="KW-1185">Reference proteome</keyword>
<proteinExistence type="predicted"/>
<sequence length="256" mass="28254">MDSLYHLTTLLHQIEQLSATVLEPLPRPLSVAEVEHRLAHRQQLQALLRELEQAVNELPALPDPEGMAWAQALLALPTSLILEVDTTRLGSAAELLRLVLVRPSDGQTVFDQILRPQQGYDQASLTYNGLTPAQLEQAPALSTVWPSFAQQAQGRLLVSWNWEWDQDQLRRASRRLGLGAPVLLGIDLQEPARTFFSQPYAGLPTLCRLIGAPLPQPATAPDRARGQLAVLSAMAEGRLGLESEPTLEDMDETQPF</sequence>
<dbReference type="InterPro" id="IPR036397">
    <property type="entry name" value="RNaseH_sf"/>
</dbReference>
<dbReference type="InterPro" id="IPR012337">
    <property type="entry name" value="RNaseH-like_sf"/>
</dbReference>
<evidence type="ECO:0000313" key="2">
    <source>
        <dbReference type="Proteomes" id="UP000248706"/>
    </source>
</evidence>
<reference evidence="1 2" key="1">
    <citation type="submission" date="2016-08" db="EMBL/GenBank/DDBJ databases">
        <title>Analysis of Carbohydrate Active Enzymes in Thermogemmatispora T81 Reveals Carbohydrate Degradation Ability.</title>
        <authorList>
            <person name="Tomazini A."/>
            <person name="Lal S."/>
            <person name="Stott M."/>
            <person name="Henrissat B."/>
            <person name="Polikarpov I."/>
            <person name="Sparling R."/>
            <person name="Levin D.B."/>
        </authorList>
    </citation>
    <scope>NUCLEOTIDE SEQUENCE [LARGE SCALE GENOMIC DNA]</scope>
    <source>
        <strain evidence="1 2">T81</strain>
    </source>
</reference>
<comment type="caution">
    <text evidence="1">The sequence shown here is derived from an EMBL/GenBank/DDBJ whole genome shotgun (WGS) entry which is preliminary data.</text>
</comment>
<dbReference type="EMBL" id="MCIF01000002">
    <property type="protein sequence ID" value="RAQ97497.1"/>
    <property type="molecule type" value="Genomic_DNA"/>
</dbReference>
<evidence type="ECO:0008006" key="3">
    <source>
        <dbReference type="Google" id="ProtNLM"/>
    </source>
</evidence>
<dbReference type="SUPFAM" id="SSF53098">
    <property type="entry name" value="Ribonuclease H-like"/>
    <property type="match status" value="1"/>
</dbReference>
<dbReference type="Proteomes" id="UP000248706">
    <property type="component" value="Unassembled WGS sequence"/>
</dbReference>
<dbReference type="AlphaFoldDB" id="A0A328VJ46"/>
<dbReference type="OrthoDB" id="156839at2"/>
<evidence type="ECO:0000313" key="1">
    <source>
        <dbReference type="EMBL" id="RAQ97497.1"/>
    </source>
</evidence>
<gene>
    <name evidence="1" type="ORF">A4R35_18315</name>
</gene>
<organism evidence="1 2">
    <name type="scientific">Thermogemmatispora tikiterensis</name>
    <dbReference type="NCBI Taxonomy" id="1825093"/>
    <lineage>
        <taxon>Bacteria</taxon>
        <taxon>Bacillati</taxon>
        <taxon>Chloroflexota</taxon>
        <taxon>Ktedonobacteria</taxon>
        <taxon>Thermogemmatisporales</taxon>
        <taxon>Thermogemmatisporaceae</taxon>
        <taxon>Thermogemmatispora</taxon>
    </lineage>
</organism>